<gene>
    <name evidence="2" type="primary">LOC113464073</name>
</gene>
<name>A0AAJ7W918_9HYME</name>
<dbReference type="RefSeq" id="XP_026667684.1">
    <property type="nucleotide sequence ID" value="XM_026811883.1"/>
</dbReference>
<evidence type="ECO:0000313" key="2">
    <source>
        <dbReference type="RefSeq" id="XP_026667684.1"/>
    </source>
</evidence>
<dbReference type="GeneID" id="113464073"/>
<evidence type="ECO:0000313" key="1">
    <source>
        <dbReference type="Proteomes" id="UP000694925"/>
    </source>
</evidence>
<sequence>MKDIRQKLTNKITQLENKEFLSPEEETRLGRLRLTNSKPRLDLEEYSLTQERAELSRLQETGLCLSQQVAKACETIVLDAVRTLI</sequence>
<keyword evidence="1" id="KW-1185">Reference proteome</keyword>
<reference evidence="2" key="1">
    <citation type="submission" date="2025-08" db="UniProtKB">
        <authorList>
            <consortium name="RefSeq"/>
        </authorList>
    </citation>
    <scope>IDENTIFICATION</scope>
    <source>
        <tissue evidence="2">Whole body</tissue>
    </source>
</reference>
<dbReference type="AlphaFoldDB" id="A0AAJ7W918"/>
<accession>A0AAJ7W918</accession>
<proteinExistence type="predicted"/>
<organism evidence="1 2">
    <name type="scientific">Ceratina calcarata</name>
    <dbReference type="NCBI Taxonomy" id="156304"/>
    <lineage>
        <taxon>Eukaryota</taxon>
        <taxon>Metazoa</taxon>
        <taxon>Ecdysozoa</taxon>
        <taxon>Arthropoda</taxon>
        <taxon>Hexapoda</taxon>
        <taxon>Insecta</taxon>
        <taxon>Pterygota</taxon>
        <taxon>Neoptera</taxon>
        <taxon>Endopterygota</taxon>
        <taxon>Hymenoptera</taxon>
        <taxon>Apocrita</taxon>
        <taxon>Aculeata</taxon>
        <taxon>Apoidea</taxon>
        <taxon>Anthophila</taxon>
        <taxon>Apidae</taxon>
        <taxon>Ceratina</taxon>
        <taxon>Zadontomerus</taxon>
    </lineage>
</organism>
<protein>
    <submittedName>
        <fullName evidence="2">Uncharacterized protein LOC113464073</fullName>
    </submittedName>
</protein>
<dbReference type="KEGG" id="ccal:113464073"/>
<dbReference type="Proteomes" id="UP000694925">
    <property type="component" value="Unplaced"/>
</dbReference>